<comment type="similarity">
    <text evidence="1">Belongs to the PITHD1 family.</text>
</comment>
<evidence type="ECO:0000259" key="2">
    <source>
        <dbReference type="PROSITE" id="PS51532"/>
    </source>
</evidence>
<evidence type="ECO:0000256" key="1">
    <source>
        <dbReference type="ARBA" id="ARBA00025788"/>
    </source>
</evidence>
<organism evidence="3">
    <name type="scientific">Cryptosporidium canis</name>
    <dbReference type="NCBI Taxonomy" id="195482"/>
    <lineage>
        <taxon>Eukaryota</taxon>
        <taxon>Sar</taxon>
        <taxon>Alveolata</taxon>
        <taxon>Apicomplexa</taxon>
        <taxon>Conoidasida</taxon>
        <taxon>Coccidia</taxon>
        <taxon>Eucoccidiorida</taxon>
        <taxon>Eimeriorina</taxon>
        <taxon>Cryptosporidiidae</taxon>
        <taxon>Cryptosporidium</taxon>
    </lineage>
</organism>
<gene>
    <name evidence="3" type="ORF">OJ253_569</name>
</gene>
<dbReference type="InterPro" id="IPR045099">
    <property type="entry name" value="PITH1-like"/>
</dbReference>
<dbReference type="GO" id="GO:0005737">
    <property type="term" value="C:cytoplasm"/>
    <property type="evidence" value="ECO:0007669"/>
    <property type="project" value="UniProtKB-ARBA"/>
</dbReference>
<protein>
    <submittedName>
        <fullName evidence="3">Thioredoxin-like protein</fullName>
    </submittedName>
</protein>
<dbReference type="EMBL" id="JAPCXC010000007">
    <property type="protein sequence ID" value="KAJ1612430.1"/>
    <property type="molecule type" value="Genomic_DNA"/>
</dbReference>
<name>A0A9D5DKV8_9CRYT</name>
<reference evidence="3" key="1">
    <citation type="submission" date="2022-10" db="EMBL/GenBank/DDBJ databases">
        <title>Adaptive evolution leads to modifications in subtelomeric GC content in a zoonotic Cryptosporidium species.</title>
        <authorList>
            <person name="Li J."/>
            <person name="Feng Y."/>
            <person name="Xiao L."/>
        </authorList>
    </citation>
    <scope>NUCLEOTIDE SEQUENCE</scope>
    <source>
        <strain evidence="3">33844</strain>
    </source>
</reference>
<dbReference type="PANTHER" id="PTHR12175">
    <property type="entry name" value="AD039 HT014 THIOREDOXIN FAMILY TRP26"/>
    <property type="match status" value="1"/>
</dbReference>
<sequence length="166" mass="18947">MSVIDFIKRSSIECLNENRNFPFQNALFQSNTDLFCSSLDDHELLAKFCFIQPINLTGISFKLSEKDVNEGFGPKKVKLFADAPSYNIGDAEAEIATQEFEISKDQLISGEFIDLKLVKFKNVNFIQIYISENYGNENTRIGKIGIYGEKGDFVDITKWKPHKDEN</sequence>
<dbReference type="PANTHER" id="PTHR12175:SF5">
    <property type="entry name" value="OS03G0795500 PROTEIN"/>
    <property type="match status" value="1"/>
</dbReference>
<dbReference type="Proteomes" id="UP001067231">
    <property type="component" value="Unassembled WGS sequence"/>
</dbReference>
<comment type="caution">
    <text evidence="3">The sequence shown here is derived from an EMBL/GenBank/DDBJ whole genome shotgun (WGS) entry which is preliminary data.</text>
</comment>
<dbReference type="SUPFAM" id="SSF49785">
    <property type="entry name" value="Galactose-binding domain-like"/>
    <property type="match status" value="1"/>
</dbReference>
<proteinExistence type="inferred from homology"/>
<dbReference type="Pfam" id="PF06201">
    <property type="entry name" value="PITH"/>
    <property type="match status" value="1"/>
</dbReference>
<dbReference type="InterPro" id="IPR037047">
    <property type="entry name" value="PITH_dom_sf"/>
</dbReference>
<dbReference type="PROSITE" id="PS51532">
    <property type="entry name" value="PITH"/>
    <property type="match status" value="1"/>
</dbReference>
<accession>A0A9D5DKV8</accession>
<dbReference type="Gene3D" id="2.60.120.470">
    <property type="entry name" value="PITH domain"/>
    <property type="match status" value="1"/>
</dbReference>
<dbReference type="InterPro" id="IPR010400">
    <property type="entry name" value="PITH_dom"/>
</dbReference>
<dbReference type="AlphaFoldDB" id="A0A9D5DKV8"/>
<feature type="domain" description="PITH" evidence="2">
    <location>
        <begin position="1"/>
        <end position="166"/>
    </location>
</feature>
<dbReference type="OrthoDB" id="2121326at2759"/>
<dbReference type="InterPro" id="IPR008979">
    <property type="entry name" value="Galactose-bd-like_sf"/>
</dbReference>
<evidence type="ECO:0000313" key="3">
    <source>
        <dbReference type="EMBL" id="KAJ1612430.1"/>
    </source>
</evidence>